<comment type="caution">
    <text evidence="2">The sequence shown here is derived from an EMBL/GenBank/DDBJ whole genome shotgun (WGS) entry which is preliminary data.</text>
</comment>
<evidence type="ECO:0000256" key="1">
    <source>
        <dbReference type="SAM" id="MobiDB-lite"/>
    </source>
</evidence>
<dbReference type="Proteomes" id="UP000789901">
    <property type="component" value="Unassembled WGS sequence"/>
</dbReference>
<gene>
    <name evidence="2" type="ORF">GMARGA_LOCUS31504</name>
</gene>
<feature type="non-terminal residue" evidence="2">
    <location>
        <position position="1"/>
    </location>
</feature>
<protein>
    <submittedName>
        <fullName evidence="2">19625_t:CDS:1</fullName>
    </submittedName>
</protein>
<feature type="compositionally biased region" description="Polar residues" evidence="1">
    <location>
        <begin position="80"/>
        <end position="91"/>
    </location>
</feature>
<organism evidence="2 3">
    <name type="scientific">Gigaspora margarita</name>
    <dbReference type="NCBI Taxonomy" id="4874"/>
    <lineage>
        <taxon>Eukaryota</taxon>
        <taxon>Fungi</taxon>
        <taxon>Fungi incertae sedis</taxon>
        <taxon>Mucoromycota</taxon>
        <taxon>Glomeromycotina</taxon>
        <taxon>Glomeromycetes</taxon>
        <taxon>Diversisporales</taxon>
        <taxon>Gigasporaceae</taxon>
        <taxon>Gigaspora</taxon>
    </lineage>
</organism>
<sequence>QTKNKINWQATDSLLNYKNCSLSRYISIEKLKLKTFQIKLITNELLVVLRSSTKSKYYLSKVRERNRKQILDSLQSKYNNVKRSNKSSQKASSKDKEGKKIRVVGEEQIEEYAKKYIHQWRVN</sequence>
<evidence type="ECO:0000313" key="2">
    <source>
        <dbReference type="EMBL" id="CAG8833342.1"/>
    </source>
</evidence>
<keyword evidence="3" id="KW-1185">Reference proteome</keyword>
<evidence type="ECO:0000313" key="3">
    <source>
        <dbReference type="Proteomes" id="UP000789901"/>
    </source>
</evidence>
<dbReference type="EMBL" id="CAJVQB010047152">
    <property type="protein sequence ID" value="CAG8833342.1"/>
    <property type="molecule type" value="Genomic_DNA"/>
</dbReference>
<proteinExistence type="predicted"/>
<reference evidence="2 3" key="1">
    <citation type="submission" date="2021-06" db="EMBL/GenBank/DDBJ databases">
        <authorList>
            <person name="Kallberg Y."/>
            <person name="Tangrot J."/>
            <person name="Rosling A."/>
        </authorList>
    </citation>
    <scope>NUCLEOTIDE SEQUENCE [LARGE SCALE GENOMIC DNA]</scope>
    <source>
        <strain evidence="2 3">120-4 pot B 10/14</strain>
    </source>
</reference>
<accession>A0ABN7WKL2</accession>
<name>A0ABN7WKL2_GIGMA</name>
<feature type="region of interest" description="Disordered" evidence="1">
    <location>
        <begin position="80"/>
        <end position="99"/>
    </location>
</feature>